<gene>
    <name evidence="1" type="ORF">WKW82_39450</name>
</gene>
<protein>
    <submittedName>
        <fullName evidence="1">Uncharacterized protein</fullName>
    </submittedName>
</protein>
<evidence type="ECO:0000313" key="2">
    <source>
        <dbReference type="Proteomes" id="UP001385892"/>
    </source>
</evidence>
<reference evidence="1 2" key="1">
    <citation type="submission" date="2024-03" db="EMBL/GenBank/DDBJ databases">
        <title>Novel species of the genus Variovorax.</title>
        <authorList>
            <person name="Liu Q."/>
            <person name="Xin Y.-H."/>
        </authorList>
    </citation>
    <scope>NUCLEOTIDE SEQUENCE [LARGE SCALE GENOMIC DNA]</scope>
    <source>
        <strain evidence="1 2">KACC 18900</strain>
    </source>
</reference>
<dbReference type="Proteomes" id="UP001385892">
    <property type="component" value="Unassembled WGS sequence"/>
</dbReference>
<name>A0ABU8X0S3_9BURK</name>
<sequence length="144" mass="16816">MPRAQAPRQSYCAQPDCQRERRRLWQQAKRRGDPDYLDNQSQAQRAWAGRNPGYWREYRARHPDYAAQNRRQQKDRNVKRKPLGIARMDVSDGDAHILPDGVYELRIADAAAVAKMGVWTVRLVVVAWQPGETDRAWVDCKERT</sequence>
<accession>A0ABU8X0S3</accession>
<keyword evidence="2" id="KW-1185">Reference proteome</keyword>
<organism evidence="1 2">
    <name type="scientific">Variovorax rhizosphaerae</name>
    <dbReference type="NCBI Taxonomy" id="1836200"/>
    <lineage>
        <taxon>Bacteria</taxon>
        <taxon>Pseudomonadati</taxon>
        <taxon>Pseudomonadota</taxon>
        <taxon>Betaproteobacteria</taxon>
        <taxon>Burkholderiales</taxon>
        <taxon>Comamonadaceae</taxon>
        <taxon>Variovorax</taxon>
    </lineage>
</organism>
<dbReference type="EMBL" id="JBBKZT010000062">
    <property type="protein sequence ID" value="MEJ8852725.1"/>
    <property type="molecule type" value="Genomic_DNA"/>
</dbReference>
<dbReference type="RefSeq" id="WP_340348665.1">
    <property type="nucleotide sequence ID" value="NZ_JBBKZT010000062.1"/>
</dbReference>
<comment type="caution">
    <text evidence="1">The sequence shown here is derived from an EMBL/GenBank/DDBJ whole genome shotgun (WGS) entry which is preliminary data.</text>
</comment>
<proteinExistence type="predicted"/>
<evidence type="ECO:0000313" key="1">
    <source>
        <dbReference type="EMBL" id="MEJ8852725.1"/>
    </source>
</evidence>